<dbReference type="GO" id="GO:0016579">
    <property type="term" value="P:protein deubiquitination"/>
    <property type="evidence" value="ECO:0007669"/>
    <property type="project" value="InterPro"/>
</dbReference>
<dbReference type="PANTHER" id="PTHR24006">
    <property type="entry name" value="UBIQUITIN CARBOXYL-TERMINAL HYDROLASE"/>
    <property type="match status" value="1"/>
</dbReference>
<evidence type="ECO:0000256" key="6">
    <source>
        <dbReference type="ARBA" id="ARBA00022786"/>
    </source>
</evidence>
<dbReference type="Pfam" id="PF00443">
    <property type="entry name" value="UCH"/>
    <property type="match status" value="1"/>
</dbReference>
<dbReference type="InterPro" id="IPR038765">
    <property type="entry name" value="Papain-like_cys_pep_sf"/>
</dbReference>
<accession>A0A9C6X0B5</accession>
<evidence type="ECO:0000256" key="14">
    <source>
        <dbReference type="SAM" id="SignalP"/>
    </source>
</evidence>
<dbReference type="InterPro" id="IPR001394">
    <property type="entry name" value="Peptidase_C19_UCH"/>
</dbReference>
<dbReference type="Proteomes" id="UP000504606">
    <property type="component" value="Unplaced"/>
</dbReference>
<evidence type="ECO:0000259" key="15">
    <source>
        <dbReference type="PROSITE" id="PS50235"/>
    </source>
</evidence>
<evidence type="ECO:0000256" key="3">
    <source>
        <dbReference type="ARBA" id="ARBA00009085"/>
    </source>
</evidence>
<evidence type="ECO:0000256" key="7">
    <source>
        <dbReference type="ARBA" id="ARBA00022801"/>
    </source>
</evidence>
<dbReference type="InterPro" id="IPR050164">
    <property type="entry name" value="Peptidase_C19"/>
</dbReference>
<dbReference type="AlphaFoldDB" id="A0A9C6X0B5"/>
<comment type="catalytic activity">
    <reaction evidence="1">
        <text>Thiol-dependent hydrolysis of ester, thioester, amide, peptide and isopeptide bonds formed by the C-terminal Gly of ubiquitin (a 76-residue protein attached to proteins as an intracellular targeting signal).</text>
        <dbReference type="EC" id="3.4.19.12"/>
    </reaction>
</comment>
<proteinExistence type="inferred from homology"/>
<sequence length="173" mass="19226">MFCVIVFGPLIFCCNVVSLHISGTCENMNCAYVSETYSPFTYITLNLNGVSTVQAAVNKYFEPECQEFKCSACRQVGKTNSKQFEIHEAANTIFIVLLRFRSNGSKIDSRVSLDDIVSFPDGTKYQLAGAVMHLGSQSKSGHYTAVTKCTDQSFREFDDKFVSNTNCITSNEI</sequence>
<evidence type="ECO:0000313" key="16">
    <source>
        <dbReference type="Proteomes" id="UP000504606"/>
    </source>
</evidence>
<feature type="domain" description="USP" evidence="15">
    <location>
        <begin position="1"/>
        <end position="173"/>
    </location>
</feature>
<dbReference type="GeneID" id="127750058"/>
<evidence type="ECO:0000256" key="12">
    <source>
        <dbReference type="ARBA" id="ARBA00042420"/>
    </source>
</evidence>
<keyword evidence="16" id="KW-1185">Reference proteome</keyword>
<comment type="subcellular location">
    <subcellularLocation>
        <location evidence="2">Nucleus</location>
        <location evidence="2">Nucleolus</location>
    </subcellularLocation>
</comment>
<evidence type="ECO:0000256" key="8">
    <source>
        <dbReference type="ARBA" id="ARBA00022807"/>
    </source>
</evidence>
<evidence type="ECO:0000256" key="1">
    <source>
        <dbReference type="ARBA" id="ARBA00000707"/>
    </source>
</evidence>
<keyword evidence="14" id="KW-0732">Signal</keyword>
<dbReference type="GO" id="GO:0005730">
    <property type="term" value="C:nucleolus"/>
    <property type="evidence" value="ECO:0007669"/>
    <property type="project" value="UniProtKB-SubCell"/>
</dbReference>
<dbReference type="Gene3D" id="3.90.70.10">
    <property type="entry name" value="Cysteine proteinases"/>
    <property type="match status" value="1"/>
</dbReference>
<evidence type="ECO:0000256" key="11">
    <source>
        <dbReference type="ARBA" id="ARBA00042154"/>
    </source>
</evidence>
<evidence type="ECO:0000256" key="13">
    <source>
        <dbReference type="ARBA" id="ARBA00043009"/>
    </source>
</evidence>
<dbReference type="OrthoDB" id="429671at2759"/>
<evidence type="ECO:0000256" key="10">
    <source>
        <dbReference type="ARBA" id="ARBA00041300"/>
    </source>
</evidence>
<dbReference type="GO" id="GO:0004843">
    <property type="term" value="F:cysteine-type deubiquitinase activity"/>
    <property type="evidence" value="ECO:0007669"/>
    <property type="project" value="UniProtKB-EC"/>
</dbReference>
<keyword evidence="5" id="KW-0645">Protease</keyword>
<evidence type="ECO:0000256" key="2">
    <source>
        <dbReference type="ARBA" id="ARBA00004604"/>
    </source>
</evidence>
<evidence type="ECO:0000313" key="17">
    <source>
        <dbReference type="RefSeq" id="XP_052126560.1"/>
    </source>
</evidence>
<feature type="chain" id="PRO_5039665838" description="Ubiquitin carboxyl-terminal hydrolase 36" evidence="14">
    <location>
        <begin position="19"/>
        <end position="173"/>
    </location>
</feature>
<keyword evidence="8" id="KW-0788">Thiol protease</keyword>
<name>A0A9C6X0B5_FRAOC</name>
<keyword evidence="6" id="KW-0833">Ubl conjugation pathway</keyword>
<evidence type="ECO:0000256" key="5">
    <source>
        <dbReference type="ARBA" id="ARBA00022670"/>
    </source>
</evidence>
<dbReference type="EC" id="3.4.19.12" evidence="4"/>
<organism evidence="16 17">
    <name type="scientific">Frankliniella occidentalis</name>
    <name type="common">Western flower thrips</name>
    <name type="synonym">Euthrips occidentalis</name>
    <dbReference type="NCBI Taxonomy" id="133901"/>
    <lineage>
        <taxon>Eukaryota</taxon>
        <taxon>Metazoa</taxon>
        <taxon>Ecdysozoa</taxon>
        <taxon>Arthropoda</taxon>
        <taxon>Hexapoda</taxon>
        <taxon>Insecta</taxon>
        <taxon>Pterygota</taxon>
        <taxon>Neoptera</taxon>
        <taxon>Paraneoptera</taxon>
        <taxon>Thysanoptera</taxon>
        <taxon>Terebrantia</taxon>
        <taxon>Thripoidea</taxon>
        <taxon>Thripidae</taxon>
        <taxon>Frankliniella</taxon>
    </lineage>
</organism>
<feature type="signal peptide" evidence="14">
    <location>
        <begin position="1"/>
        <end position="18"/>
    </location>
</feature>
<gene>
    <name evidence="17" type="primary">LOC127750058</name>
</gene>
<dbReference type="GO" id="GO:0006508">
    <property type="term" value="P:proteolysis"/>
    <property type="evidence" value="ECO:0007669"/>
    <property type="project" value="UniProtKB-KW"/>
</dbReference>
<comment type="similarity">
    <text evidence="3">Belongs to the peptidase C19 family.</text>
</comment>
<reference evidence="17" key="1">
    <citation type="submission" date="2025-08" db="UniProtKB">
        <authorList>
            <consortium name="RefSeq"/>
        </authorList>
    </citation>
    <scope>IDENTIFICATION</scope>
    <source>
        <tissue evidence="17">Whole organism</tissue>
    </source>
</reference>
<evidence type="ECO:0000256" key="4">
    <source>
        <dbReference type="ARBA" id="ARBA00012759"/>
    </source>
</evidence>
<dbReference type="KEGG" id="foc:127750058"/>
<dbReference type="PANTHER" id="PTHR24006:SF758">
    <property type="entry name" value="UBIQUITIN CARBOXYL-TERMINAL HYDROLASE 36"/>
    <property type="match status" value="1"/>
</dbReference>
<dbReference type="InterPro" id="IPR028889">
    <property type="entry name" value="USP"/>
</dbReference>
<evidence type="ECO:0000256" key="9">
    <source>
        <dbReference type="ARBA" id="ARBA00039432"/>
    </source>
</evidence>
<dbReference type="SUPFAM" id="SSF54001">
    <property type="entry name" value="Cysteine proteinases"/>
    <property type="match status" value="1"/>
</dbReference>
<protein>
    <recommendedName>
        <fullName evidence="9">Ubiquitin carboxyl-terminal hydrolase 36</fullName>
        <ecNumber evidence="4">3.4.19.12</ecNumber>
    </recommendedName>
    <alternativeName>
        <fullName evidence="12">Deubiquitinating enzyme 36</fullName>
    </alternativeName>
    <alternativeName>
        <fullName evidence="11">Protein scrawny</fullName>
    </alternativeName>
    <alternativeName>
        <fullName evidence="10">Ubiquitin thioesterase 36</fullName>
    </alternativeName>
    <alternativeName>
        <fullName evidence="13">Ubiquitin-specific-processing protease 36</fullName>
    </alternativeName>
</protein>
<keyword evidence="7" id="KW-0378">Hydrolase</keyword>
<dbReference type="PROSITE" id="PS50235">
    <property type="entry name" value="USP_3"/>
    <property type="match status" value="1"/>
</dbReference>
<dbReference type="GO" id="GO:0005829">
    <property type="term" value="C:cytosol"/>
    <property type="evidence" value="ECO:0007669"/>
    <property type="project" value="TreeGrafter"/>
</dbReference>
<dbReference type="RefSeq" id="XP_052126560.1">
    <property type="nucleotide sequence ID" value="XM_052270600.1"/>
</dbReference>